<dbReference type="AlphaFoldDB" id="A0A8B4QAT9"/>
<keyword evidence="1" id="KW-0472">Membrane</keyword>
<proteinExistence type="predicted"/>
<dbReference type="RefSeq" id="WP_109349074.1">
    <property type="nucleotide sequence ID" value="NZ_BJUE01000008.1"/>
</dbReference>
<evidence type="ECO:0000313" key="4">
    <source>
        <dbReference type="Proteomes" id="UP000254330"/>
    </source>
</evidence>
<accession>A0A8B4QAT9</accession>
<reference evidence="2 4" key="1">
    <citation type="submission" date="2018-06" db="EMBL/GenBank/DDBJ databases">
        <authorList>
            <consortium name="Pathogen Informatics"/>
            <person name="Doyle S."/>
        </authorList>
    </citation>
    <scope>NUCLEOTIDE SEQUENCE [LARGE SCALE GENOMIC DNA]</scope>
    <source>
        <strain evidence="2 4">NCTC10597</strain>
    </source>
</reference>
<evidence type="ECO:0000256" key="1">
    <source>
        <dbReference type="SAM" id="Phobius"/>
    </source>
</evidence>
<evidence type="ECO:0000313" key="2">
    <source>
        <dbReference type="EMBL" id="STX09804.1"/>
    </source>
</evidence>
<keyword evidence="1" id="KW-1133">Transmembrane helix</keyword>
<comment type="caution">
    <text evidence="2">The sequence shown here is derived from an EMBL/GenBank/DDBJ whole genome shotgun (WGS) entry which is preliminary data.</text>
</comment>
<organism evidence="2 4">
    <name type="scientific">Kurthia zopfii</name>
    <dbReference type="NCBI Taxonomy" id="1650"/>
    <lineage>
        <taxon>Bacteria</taxon>
        <taxon>Bacillati</taxon>
        <taxon>Bacillota</taxon>
        <taxon>Bacilli</taxon>
        <taxon>Bacillales</taxon>
        <taxon>Caryophanaceae</taxon>
        <taxon>Kurthia</taxon>
    </lineage>
</organism>
<feature type="transmembrane region" description="Helical" evidence="1">
    <location>
        <begin position="38"/>
        <end position="60"/>
    </location>
</feature>
<name>A0A8B4QAT9_9BACL</name>
<evidence type="ECO:0000313" key="5">
    <source>
        <dbReference type="Proteomes" id="UP000294641"/>
    </source>
</evidence>
<keyword evidence="5" id="KW-1185">Reference proteome</keyword>
<keyword evidence="1" id="KW-0812">Transmembrane</keyword>
<feature type="transmembrane region" description="Helical" evidence="1">
    <location>
        <begin position="7"/>
        <end position="26"/>
    </location>
</feature>
<evidence type="ECO:0000313" key="3">
    <source>
        <dbReference type="EMBL" id="TDR40972.1"/>
    </source>
</evidence>
<feature type="transmembrane region" description="Helical" evidence="1">
    <location>
        <begin position="72"/>
        <end position="94"/>
    </location>
</feature>
<reference evidence="3 5" key="2">
    <citation type="submission" date="2019-03" db="EMBL/GenBank/DDBJ databases">
        <title>Genomic Encyclopedia of Type Strains, Phase IV (KMG-IV): sequencing the most valuable type-strain genomes for metagenomic binning, comparative biology and taxonomic classification.</title>
        <authorList>
            <person name="Goeker M."/>
        </authorList>
    </citation>
    <scope>NUCLEOTIDE SEQUENCE [LARGE SCALE GENOMIC DNA]</scope>
    <source>
        <strain evidence="3 5">DSM 20580</strain>
    </source>
</reference>
<sequence length="153" mass="16886">MKNLSWYISLAITFAGFTIISRFFTLEIGDSVGNINPAFIPIVLLIPFLLLSLFITFTVGSTYFTNASPGKLVAGILVALLIFVLAGGTEYQFITGEIEQFGGIWSAENSKIYGLGFLNGFTNDWYFNESVFLILHTTAFLVGSMKKQKIEAE</sequence>
<gene>
    <name evidence="3" type="ORF">DFR61_10790</name>
    <name evidence="2" type="ORF">NCTC10597_01504</name>
</gene>
<protein>
    <submittedName>
        <fullName evidence="2">Uncharacterized protein</fullName>
    </submittedName>
</protein>
<dbReference type="Proteomes" id="UP000294641">
    <property type="component" value="Unassembled WGS sequence"/>
</dbReference>
<dbReference type="Proteomes" id="UP000254330">
    <property type="component" value="Unassembled WGS sequence"/>
</dbReference>
<dbReference type="EMBL" id="UGNP01000001">
    <property type="protein sequence ID" value="STX09804.1"/>
    <property type="molecule type" value="Genomic_DNA"/>
</dbReference>
<dbReference type="EMBL" id="SNZG01000007">
    <property type="protein sequence ID" value="TDR40972.1"/>
    <property type="molecule type" value="Genomic_DNA"/>
</dbReference>
<dbReference type="OrthoDB" id="2617300at2"/>
<feature type="transmembrane region" description="Helical" evidence="1">
    <location>
        <begin position="125"/>
        <end position="143"/>
    </location>
</feature>